<dbReference type="AlphaFoldDB" id="A0A371FV07"/>
<reference evidence="2" key="1">
    <citation type="submission" date="2018-05" db="EMBL/GenBank/DDBJ databases">
        <title>Draft genome of Mucuna pruriens seed.</title>
        <authorList>
            <person name="Nnadi N.E."/>
            <person name="Vos R."/>
            <person name="Hasami M.H."/>
            <person name="Devisetty U.K."/>
            <person name="Aguiy J.C."/>
        </authorList>
    </citation>
    <scope>NUCLEOTIDE SEQUENCE [LARGE SCALE GENOMIC DNA]</scope>
    <source>
        <strain evidence="2">JCA_2017</strain>
    </source>
</reference>
<gene>
    <name evidence="2" type="ORF">CR513_37276</name>
</gene>
<organism evidence="2 3">
    <name type="scientific">Mucuna pruriens</name>
    <name type="common">Velvet bean</name>
    <name type="synonym">Dolichos pruriens</name>
    <dbReference type="NCBI Taxonomy" id="157652"/>
    <lineage>
        <taxon>Eukaryota</taxon>
        <taxon>Viridiplantae</taxon>
        <taxon>Streptophyta</taxon>
        <taxon>Embryophyta</taxon>
        <taxon>Tracheophyta</taxon>
        <taxon>Spermatophyta</taxon>
        <taxon>Magnoliopsida</taxon>
        <taxon>eudicotyledons</taxon>
        <taxon>Gunneridae</taxon>
        <taxon>Pentapetalae</taxon>
        <taxon>rosids</taxon>
        <taxon>fabids</taxon>
        <taxon>Fabales</taxon>
        <taxon>Fabaceae</taxon>
        <taxon>Papilionoideae</taxon>
        <taxon>50 kb inversion clade</taxon>
        <taxon>NPAAA clade</taxon>
        <taxon>indigoferoid/millettioid clade</taxon>
        <taxon>Phaseoleae</taxon>
        <taxon>Mucuna</taxon>
    </lineage>
</organism>
<proteinExistence type="predicted"/>
<dbReference type="OrthoDB" id="1719899at2759"/>
<sequence>MTKSASKRLVVGFSSWRGRDREKEKVRSDMNPKKGSEPFQGRKKIVVTPSPSTSSIKCFKRVVIVKDDGQVASDSSYGETSTSSELESCSDDSHVKGDLLTVKRLMGS</sequence>
<accession>A0A371FV07</accession>
<feature type="region of interest" description="Disordered" evidence="1">
    <location>
        <begin position="71"/>
        <end position="92"/>
    </location>
</feature>
<evidence type="ECO:0000313" key="2">
    <source>
        <dbReference type="EMBL" id="RDX81990.1"/>
    </source>
</evidence>
<evidence type="ECO:0000256" key="1">
    <source>
        <dbReference type="SAM" id="MobiDB-lite"/>
    </source>
</evidence>
<keyword evidence="3" id="KW-1185">Reference proteome</keyword>
<name>A0A371FV07_MUCPR</name>
<feature type="compositionally biased region" description="Basic and acidic residues" evidence="1">
    <location>
        <begin position="20"/>
        <end position="36"/>
    </location>
</feature>
<protein>
    <submittedName>
        <fullName evidence="2">Uncharacterized protein</fullName>
    </submittedName>
</protein>
<evidence type="ECO:0000313" key="3">
    <source>
        <dbReference type="Proteomes" id="UP000257109"/>
    </source>
</evidence>
<dbReference type="Proteomes" id="UP000257109">
    <property type="component" value="Unassembled WGS sequence"/>
</dbReference>
<feature type="region of interest" description="Disordered" evidence="1">
    <location>
        <begin position="20"/>
        <end position="52"/>
    </location>
</feature>
<feature type="compositionally biased region" description="Low complexity" evidence="1">
    <location>
        <begin position="73"/>
        <end position="87"/>
    </location>
</feature>
<feature type="non-terminal residue" evidence="2">
    <location>
        <position position="1"/>
    </location>
</feature>
<comment type="caution">
    <text evidence="2">The sequence shown here is derived from an EMBL/GenBank/DDBJ whole genome shotgun (WGS) entry which is preliminary data.</text>
</comment>
<dbReference type="EMBL" id="QJKJ01007775">
    <property type="protein sequence ID" value="RDX81990.1"/>
    <property type="molecule type" value="Genomic_DNA"/>
</dbReference>